<dbReference type="Gene3D" id="3.30.530.20">
    <property type="match status" value="1"/>
</dbReference>
<name>A0A143PHD0_LUTPR</name>
<dbReference type="Pfam" id="PF08327">
    <property type="entry name" value="AHSA1"/>
    <property type="match status" value="1"/>
</dbReference>
<evidence type="ECO:0000259" key="3">
    <source>
        <dbReference type="Pfam" id="PF08327"/>
    </source>
</evidence>
<organism evidence="4 5">
    <name type="scientific">Luteitalea pratensis</name>
    <dbReference type="NCBI Taxonomy" id="1855912"/>
    <lineage>
        <taxon>Bacteria</taxon>
        <taxon>Pseudomonadati</taxon>
        <taxon>Acidobacteriota</taxon>
        <taxon>Vicinamibacteria</taxon>
        <taxon>Vicinamibacterales</taxon>
        <taxon>Vicinamibacteraceae</taxon>
        <taxon>Luteitalea</taxon>
    </lineage>
</organism>
<evidence type="ECO:0000256" key="2">
    <source>
        <dbReference type="SAM" id="MobiDB-lite"/>
    </source>
</evidence>
<gene>
    <name evidence="4" type="ORF">LuPra_01155</name>
</gene>
<reference evidence="5" key="2">
    <citation type="submission" date="2016-04" db="EMBL/GenBank/DDBJ databases">
        <title>First Complete Genome Sequence of a Subdivision 6 Acidobacterium.</title>
        <authorList>
            <person name="Huang S."/>
            <person name="Vieira S."/>
            <person name="Bunk B."/>
            <person name="Riedel T."/>
            <person name="Sproeer C."/>
            <person name="Overmann J."/>
        </authorList>
    </citation>
    <scope>NUCLEOTIDE SEQUENCE [LARGE SCALE GENOMIC DNA]</scope>
    <source>
        <strain evidence="5">DSM 100886 HEG_-6_39</strain>
    </source>
</reference>
<protein>
    <submittedName>
        <fullName evidence="4">Activator of Hsp90 ATPase</fullName>
    </submittedName>
</protein>
<accession>A0A143PHD0</accession>
<dbReference type="Proteomes" id="UP000076079">
    <property type="component" value="Chromosome"/>
</dbReference>
<dbReference type="AlphaFoldDB" id="A0A143PHD0"/>
<evidence type="ECO:0000313" key="5">
    <source>
        <dbReference type="Proteomes" id="UP000076079"/>
    </source>
</evidence>
<dbReference type="STRING" id="1855912.LuPra_01155"/>
<evidence type="ECO:0000256" key="1">
    <source>
        <dbReference type="ARBA" id="ARBA00006817"/>
    </source>
</evidence>
<sequence>MDARRESEPTPMKNRTTVERKSERELVVTRTFNGPARIVFEAWTRPELFRQWWLPRSMGMSLRSCEMDVRVGGKYRLEFEPDGMAFFGTYLEVTPHSRLVWTNEEGGEGGPVTTVTFEEKHGQTLLVMHELYSSKEALDAAGTGAADATVETFAQLDELLLTLGASVGRS</sequence>
<keyword evidence="5" id="KW-1185">Reference proteome</keyword>
<evidence type="ECO:0000313" key="4">
    <source>
        <dbReference type="EMBL" id="AMY07967.1"/>
    </source>
</evidence>
<dbReference type="KEGG" id="abac:LuPra_01155"/>
<feature type="region of interest" description="Disordered" evidence="2">
    <location>
        <begin position="1"/>
        <end position="21"/>
    </location>
</feature>
<dbReference type="EMBL" id="CP015136">
    <property type="protein sequence ID" value="AMY07967.1"/>
    <property type="molecule type" value="Genomic_DNA"/>
</dbReference>
<reference evidence="4 5" key="1">
    <citation type="journal article" date="2016" name="Genome Announc.">
        <title>First Complete Genome Sequence of a Subdivision 6 Acidobacterium Strain.</title>
        <authorList>
            <person name="Huang S."/>
            <person name="Vieira S."/>
            <person name="Bunk B."/>
            <person name="Riedel T."/>
            <person name="Sproer C."/>
            <person name="Overmann J."/>
        </authorList>
    </citation>
    <scope>NUCLEOTIDE SEQUENCE [LARGE SCALE GENOMIC DNA]</scope>
    <source>
        <strain evidence="5">DSM 100886 HEG_-6_39</strain>
    </source>
</reference>
<feature type="domain" description="Activator of Hsp90 ATPase homologue 1/2-like C-terminal" evidence="3">
    <location>
        <begin position="35"/>
        <end position="160"/>
    </location>
</feature>
<comment type="similarity">
    <text evidence="1">Belongs to the AHA1 family.</text>
</comment>
<dbReference type="SUPFAM" id="SSF55961">
    <property type="entry name" value="Bet v1-like"/>
    <property type="match status" value="1"/>
</dbReference>
<dbReference type="InterPro" id="IPR023393">
    <property type="entry name" value="START-like_dom_sf"/>
</dbReference>
<dbReference type="PATRIC" id="fig|1813736.3.peg.1196"/>
<dbReference type="InterPro" id="IPR013538">
    <property type="entry name" value="ASHA1/2-like_C"/>
</dbReference>
<proteinExistence type="inferred from homology"/>